<name>A0A5M8PBT9_9LECA</name>
<comment type="caution">
    <text evidence="2">The sequence shown here is derived from an EMBL/GenBank/DDBJ whole genome shotgun (WGS) entry which is preliminary data.</text>
</comment>
<feature type="region of interest" description="Disordered" evidence="1">
    <location>
        <begin position="1"/>
        <end position="26"/>
    </location>
</feature>
<evidence type="ECO:0000256" key="1">
    <source>
        <dbReference type="SAM" id="MobiDB-lite"/>
    </source>
</evidence>
<evidence type="ECO:0000313" key="2">
    <source>
        <dbReference type="EMBL" id="KAA6406757.1"/>
    </source>
</evidence>
<proteinExistence type="predicted"/>
<dbReference type="Proteomes" id="UP000324767">
    <property type="component" value="Unassembled WGS sequence"/>
</dbReference>
<sequence>MGSVRPAQQRLLTTHEETGVSSKSALSRTEAQIWAYQTAALSPSGNVSPSVGIANVGGREDIGTLYGTDSSPALHRLRRKEPKCRPTVAAPIGCVGDRSPEVRMALGAEREDSASVACRIWKTPMNPRNLNWPKERPRSYLPKGYLIPENENKSIS</sequence>
<gene>
    <name evidence="2" type="ORF">FRX48_09480</name>
</gene>
<feature type="region of interest" description="Disordered" evidence="1">
    <location>
        <begin position="127"/>
        <end position="156"/>
    </location>
</feature>
<organism evidence="2 3">
    <name type="scientific">Lasallia pustulata</name>
    <dbReference type="NCBI Taxonomy" id="136370"/>
    <lineage>
        <taxon>Eukaryota</taxon>
        <taxon>Fungi</taxon>
        <taxon>Dikarya</taxon>
        <taxon>Ascomycota</taxon>
        <taxon>Pezizomycotina</taxon>
        <taxon>Lecanoromycetes</taxon>
        <taxon>OSLEUM clade</taxon>
        <taxon>Umbilicariomycetidae</taxon>
        <taxon>Umbilicariales</taxon>
        <taxon>Umbilicariaceae</taxon>
        <taxon>Lasallia</taxon>
    </lineage>
</organism>
<dbReference type="EMBL" id="VXIT01000023">
    <property type="protein sequence ID" value="KAA6406757.1"/>
    <property type="molecule type" value="Genomic_DNA"/>
</dbReference>
<accession>A0A5M8PBT9</accession>
<protein>
    <submittedName>
        <fullName evidence="2">Uncharacterized protein</fullName>
    </submittedName>
</protein>
<evidence type="ECO:0000313" key="3">
    <source>
        <dbReference type="Proteomes" id="UP000324767"/>
    </source>
</evidence>
<dbReference type="AlphaFoldDB" id="A0A5M8PBT9"/>
<reference evidence="2 3" key="1">
    <citation type="submission" date="2019-09" db="EMBL/GenBank/DDBJ databases">
        <title>The hologenome of the rock-dwelling lichen Lasallia pustulata.</title>
        <authorList>
            <person name="Greshake Tzovaras B."/>
            <person name="Segers F."/>
            <person name="Bicker A."/>
            <person name="Dal Grande F."/>
            <person name="Otte J."/>
            <person name="Hankeln T."/>
            <person name="Schmitt I."/>
            <person name="Ebersberger I."/>
        </authorList>
    </citation>
    <scope>NUCLEOTIDE SEQUENCE [LARGE SCALE GENOMIC DNA]</scope>
    <source>
        <strain evidence="2">A1-1</strain>
    </source>
</reference>